<organism evidence="5 6">
    <name type="scientific">Lysinibacillus antri</name>
    <dbReference type="NCBI Taxonomy" id="2498145"/>
    <lineage>
        <taxon>Bacteria</taxon>
        <taxon>Bacillati</taxon>
        <taxon>Bacillota</taxon>
        <taxon>Bacilli</taxon>
        <taxon>Bacillales</taxon>
        <taxon>Bacillaceae</taxon>
        <taxon>Lysinibacillus</taxon>
    </lineage>
</organism>
<dbReference type="InterPro" id="IPR001173">
    <property type="entry name" value="Glyco_trans_2-like"/>
</dbReference>
<dbReference type="GO" id="GO:0016020">
    <property type="term" value="C:membrane"/>
    <property type="evidence" value="ECO:0007669"/>
    <property type="project" value="GOC"/>
</dbReference>
<dbReference type="Pfam" id="PF00535">
    <property type="entry name" value="Glycos_transf_2"/>
    <property type="match status" value="1"/>
</dbReference>
<dbReference type="InterPro" id="IPR029044">
    <property type="entry name" value="Nucleotide-diphossugar_trans"/>
</dbReference>
<proteinExistence type="inferred from homology"/>
<dbReference type="Proteomes" id="UP000287910">
    <property type="component" value="Unassembled WGS sequence"/>
</dbReference>
<name>A0A3S0QNB5_9BACI</name>
<evidence type="ECO:0000256" key="2">
    <source>
        <dbReference type="ARBA" id="ARBA00022676"/>
    </source>
</evidence>
<sequence length="485" mass="53632">MKQSNLSVIITGNGENDLESMKIQLSEANKLKGLKEIIFLSECNKEVHRFAIRKGVRVLKLGSKILNHKKRVMGAKIAKGDVLLFLDTSLVIKASELESMVSVIQSKKADLAISTYTSSPKAGIFNSEIVEHIHNIVANRRDLECASLYYVPFVISKEALKDIGIESFAVPSLAKLIAVDKGLKIEVFRISTGSNSKFNSVDIDGECDILLEESMQSLSYWLSRTDKRGKYTNLERRLDILKDQEGKNQYFHLGVTAIIAASNEEDTIGPVIRNAFNAGVSQVVVVDNGSTDNTAKIAKKAGAKIVSIPYRIGHDVGRAVGVMYYPSSYYLFLDADLVIASESLKPFITAITKNGVDVALNNLSSMLGIYEKWDEVTWSKYFLNHALNRDDLDVNTLTAIPNALSNRAVEIIGPENLAIPTVAMVRAILAGLNVKAVKEVDVISNNKVRNEYHRTKKGNLTEQLIIGDMCQGLYELILHKYGRVH</sequence>
<keyword evidence="2" id="KW-0328">Glycosyltransferase</keyword>
<dbReference type="Gene3D" id="3.90.550.10">
    <property type="entry name" value="Spore Coat Polysaccharide Biosynthesis Protein SpsA, Chain A"/>
    <property type="match status" value="2"/>
</dbReference>
<dbReference type="GO" id="GO:0009247">
    <property type="term" value="P:glycolipid biosynthetic process"/>
    <property type="evidence" value="ECO:0007669"/>
    <property type="project" value="TreeGrafter"/>
</dbReference>
<evidence type="ECO:0000313" key="6">
    <source>
        <dbReference type="Proteomes" id="UP000287910"/>
    </source>
</evidence>
<dbReference type="GO" id="GO:0004582">
    <property type="term" value="F:dolichyl-phosphate beta-D-mannosyltransferase activity"/>
    <property type="evidence" value="ECO:0007669"/>
    <property type="project" value="InterPro"/>
</dbReference>
<keyword evidence="3 5" id="KW-0808">Transferase</keyword>
<evidence type="ECO:0000313" key="5">
    <source>
        <dbReference type="EMBL" id="RUL48675.1"/>
    </source>
</evidence>
<evidence type="ECO:0000256" key="3">
    <source>
        <dbReference type="ARBA" id="ARBA00022679"/>
    </source>
</evidence>
<comment type="caution">
    <text evidence="5">The sequence shown here is derived from an EMBL/GenBank/DDBJ whole genome shotgun (WGS) entry which is preliminary data.</text>
</comment>
<protein>
    <submittedName>
        <fullName evidence="5">Glycosyltransferase</fullName>
    </submittedName>
</protein>
<reference evidence="5 6" key="1">
    <citation type="submission" date="2018-12" db="EMBL/GenBank/DDBJ databases">
        <title>Lysinibacillus antri sp. nov., isolated from a cave soil.</title>
        <authorList>
            <person name="Narsing Rao M.P."/>
            <person name="Zhang H."/>
            <person name="Dong Z.-Y."/>
            <person name="Niu X.-K."/>
            <person name="Zhang K."/>
            <person name="Fang B.-Z."/>
            <person name="Kang Y.-Q."/>
            <person name="Xiao M."/>
            <person name="Li W.-J."/>
        </authorList>
    </citation>
    <scope>NUCLEOTIDE SEQUENCE [LARGE SCALE GENOMIC DNA]</scope>
    <source>
        <strain evidence="5 6">SYSU K30002</strain>
    </source>
</reference>
<dbReference type="SUPFAM" id="SSF53448">
    <property type="entry name" value="Nucleotide-diphospho-sugar transferases"/>
    <property type="match status" value="2"/>
</dbReference>
<dbReference type="PANTHER" id="PTHR43398">
    <property type="entry name" value="DOLICHOL-PHOSPHATE MANNOSYLTRANSFERASE SUBUNIT 1"/>
    <property type="match status" value="1"/>
</dbReference>
<gene>
    <name evidence="5" type="ORF">EK386_16455</name>
</gene>
<evidence type="ECO:0000259" key="4">
    <source>
        <dbReference type="Pfam" id="PF00535"/>
    </source>
</evidence>
<dbReference type="EMBL" id="RYYR01000030">
    <property type="protein sequence ID" value="RUL48675.1"/>
    <property type="molecule type" value="Genomic_DNA"/>
</dbReference>
<feature type="domain" description="Glycosyltransferase 2-like" evidence="4">
    <location>
        <begin position="257"/>
        <end position="360"/>
    </location>
</feature>
<dbReference type="InterPro" id="IPR039528">
    <property type="entry name" value="DPM1-like"/>
</dbReference>
<dbReference type="RefSeq" id="WP_126660272.1">
    <property type="nucleotide sequence ID" value="NZ_RYYR01000030.1"/>
</dbReference>
<dbReference type="PANTHER" id="PTHR43398:SF1">
    <property type="entry name" value="DOLICHOL-PHOSPHATE MANNOSYLTRANSFERASE SUBUNIT 1"/>
    <property type="match status" value="1"/>
</dbReference>
<accession>A0A3S0QNB5</accession>
<dbReference type="AlphaFoldDB" id="A0A3S0QNB5"/>
<evidence type="ECO:0000256" key="1">
    <source>
        <dbReference type="ARBA" id="ARBA00006739"/>
    </source>
</evidence>
<comment type="similarity">
    <text evidence="1">Belongs to the glycosyltransferase 2 family.</text>
</comment>
<keyword evidence="6" id="KW-1185">Reference proteome</keyword>